<dbReference type="Pfam" id="PF00078">
    <property type="entry name" value="RVT_1"/>
    <property type="match status" value="1"/>
</dbReference>
<reference evidence="8 9" key="1">
    <citation type="journal article" date="2007" name="Nature">
        <title>The medaka draft genome and insights into vertebrate genome evolution.</title>
        <authorList>
            <person name="Kasahara M."/>
            <person name="Naruse K."/>
            <person name="Sasaki S."/>
            <person name="Nakatani Y."/>
            <person name="Qu W."/>
            <person name="Ahsan B."/>
            <person name="Yamada T."/>
            <person name="Nagayasu Y."/>
            <person name="Doi K."/>
            <person name="Kasai Y."/>
            <person name="Jindo T."/>
            <person name="Kobayashi D."/>
            <person name="Shimada A."/>
            <person name="Toyoda A."/>
            <person name="Kuroki Y."/>
            <person name="Fujiyama A."/>
            <person name="Sasaki T."/>
            <person name="Shimizu A."/>
            <person name="Asakawa S."/>
            <person name="Shimizu N."/>
            <person name="Hashimoto S."/>
            <person name="Yang J."/>
            <person name="Lee Y."/>
            <person name="Matsushima K."/>
            <person name="Sugano S."/>
            <person name="Sakaizumi M."/>
            <person name="Narita T."/>
            <person name="Ohishi K."/>
            <person name="Haga S."/>
            <person name="Ohta F."/>
            <person name="Nomoto H."/>
            <person name="Nogata K."/>
            <person name="Morishita T."/>
            <person name="Endo T."/>
            <person name="Shin-I T."/>
            <person name="Takeda H."/>
            <person name="Morishita S."/>
            <person name="Kohara Y."/>
        </authorList>
    </citation>
    <scope>NUCLEOTIDE SEQUENCE [LARGE SCALE GENOMIC DNA]</scope>
    <source>
        <strain evidence="8 9">Hd-rR</strain>
    </source>
</reference>
<keyword evidence="2" id="KW-0963">Cytoplasm</keyword>
<reference evidence="8" key="2">
    <citation type="submission" date="2025-08" db="UniProtKB">
        <authorList>
            <consortium name="Ensembl"/>
        </authorList>
    </citation>
    <scope>IDENTIFICATION</scope>
    <source>
        <strain evidence="8">Hd-rR</strain>
    </source>
</reference>
<organism evidence="8 9">
    <name type="scientific">Oryzias latipes</name>
    <name type="common">Japanese rice fish</name>
    <name type="synonym">Japanese killifish</name>
    <dbReference type="NCBI Taxonomy" id="8090"/>
    <lineage>
        <taxon>Eukaryota</taxon>
        <taxon>Metazoa</taxon>
        <taxon>Chordata</taxon>
        <taxon>Craniata</taxon>
        <taxon>Vertebrata</taxon>
        <taxon>Euteleostomi</taxon>
        <taxon>Actinopterygii</taxon>
        <taxon>Neopterygii</taxon>
        <taxon>Teleostei</taxon>
        <taxon>Neoteleostei</taxon>
        <taxon>Acanthomorphata</taxon>
        <taxon>Ovalentaria</taxon>
        <taxon>Atherinomorphae</taxon>
        <taxon>Beloniformes</taxon>
        <taxon>Adrianichthyidae</taxon>
        <taxon>Oryziinae</taxon>
        <taxon>Oryzias</taxon>
    </lineage>
</organism>
<feature type="chain" id="PRO_5017334799" description="Reverse transcriptase domain-containing protein" evidence="6">
    <location>
        <begin position="21"/>
        <end position="1043"/>
    </location>
</feature>
<feature type="domain" description="Reverse transcriptase" evidence="7">
    <location>
        <begin position="924"/>
        <end position="1040"/>
    </location>
</feature>
<feature type="coiled-coil region" evidence="5">
    <location>
        <begin position="280"/>
        <end position="495"/>
    </location>
</feature>
<feature type="signal peptide" evidence="6">
    <location>
        <begin position="1"/>
        <end position="20"/>
    </location>
</feature>
<feature type="coiled-coil region" evidence="5">
    <location>
        <begin position="156"/>
        <end position="208"/>
    </location>
</feature>
<dbReference type="GO" id="GO:0060090">
    <property type="term" value="F:molecular adaptor activity"/>
    <property type="evidence" value="ECO:0007669"/>
    <property type="project" value="InterPro"/>
</dbReference>
<name>A0A3B3HWA9_ORYLA</name>
<dbReference type="Bgee" id="ENSORLG00000024311">
    <property type="expression patterns" value="Expressed in intestine and 14 other cell types or tissues"/>
</dbReference>
<protein>
    <recommendedName>
        <fullName evidence="7">Reverse transcriptase domain-containing protein</fullName>
    </recommendedName>
</protein>
<evidence type="ECO:0000256" key="1">
    <source>
        <dbReference type="ARBA" id="ARBA00004300"/>
    </source>
</evidence>
<dbReference type="InParanoid" id="A0A3B3HWA9"/>
<feature type="coiled-coil region" evidence="5">
    <location>
        <begin position="568"/>
        <end position="826"/>
    </location>
</feature>
<dbReference type="Ensembl" id="ENSORLT00000032737.1">
    <property type="protein sequence ID" value="ENSORLP00000036119.1"/>
    <property type="gene ID" value="ENSORLG00000024311.1"/>
</dbReference>
<dbReference type="Proteomes" id="UP000001038">
    <property type="component" value="Chromosome 11"/>
</dbReference>
<sequence length="1043" mass="120764">SHVWRFSVVLTSHFWRFSVALCSNICGCYRCFCVLTSVEFLHQFCVFTCFVFSSLRLGFLKDTVLSADVPLFQKRFSVFSLNVSLNVQLQDFEAALKQRDGIITQLTSNLQQAREEKDEIMKEFLALTDESKKLHLQFQQLQAGETLRNSSHSSTAADLFQARQQLLQNQQQLEERVLEVRKHQDRSREQLELIKSELKLCLQELEDTTSKLVACQSHVESCKLQLEKGQMELLSCKSELAASKEKERKSSGEIMQLMGTVEDLQKRCHQGGVSDSHSIQKVQEEKVKSLELLRAELDEQYGQQIVQMKQEVNLQHAARVQQMVEEHQAEIELLKAQQLSSRSTDIHAEVESLNAQIKELKETLERSQMMHNQTSLELSHVLQERFKLQAQVQDLLRDRDAAEAKVEQVSHQIVSQERKQLLQLQETTRSLRSELSAAQEATQEAEAKHESEITNYKIKLEMLEREKDAVLDRMAESQEAELERLRTQLLFSHEEELTNLREGLQRENFLNTENLLNEAAVKHRAALEELGRTHAEDMLLLQQEKESFAVERVELLHQILALKEDLKLALHSSKADDLVLQLQELQLELEELRKRAQERAQLQQEVQTLLTKMEMLENQTKDREAFWENKLHVLESEKETLIEELQVKRRRVEALTAENAQMQQQAAELREEVEKQKTTFSFAEKNFEVNYQELKEEYTCLIQTKTLLEERTRRETLEFEARIALLQSQIQELQRSSRDGPEEAQTEKYSSELMEKLHVTLNEKRSLEERLREVSEQFMSAQRTVQQLQEELKNSAEENVKVIKQNESLQEEMRRKQLRGKEEEQSAESQAAEDLHPHWVIFNVSPPLLPCLFWKDSGVIVVLLLPQVSSQVGDGQRPSPQSHRAQIERETLRHVSVALTHQTVMSPSSRFLNFLKLWLLLQRLPSLGITSTPLRWFHSYLSGRTQFIHLKSFKSQPSSASSGVPQGSVLGSLLFITYLLPLGNIFRKFNVNFHCSADDTQLYVSSKPDSSLPPSSLHSCLSEIKNWFTLNFLKLNSDKPSYF</sequence>
<evidence type="ECO:0000256" key="2">
    <source>
        <dbReference type="ARBA" id="ARBA00022490"/>
    </source>
</evidence>
<dbReference type="AlphaFoldDB" id="A0A3B3HWA9"/>
<keyword evidence="3 5" id="KW-0175">Coiled coil</keyword>
<evidence type="ECO:0000256" key="6">
    <source>
        <dbReference type="SAM" id="SignalP"/>
    </source>
</evidence>
<evidence type="ECO:0000259" key="7">
    <source>
        <dbReference type="Pfam" id="PF00078"/>
    </source>
</evidence>
<dbReference type="PANTHER" id="PTHR44981">
    <property type="entry name" value="PERICENTRIN-LIKE PROTEIN, ISOFORM F"/>
    <property type="match status" value="1"/>
</dbReference>
<accession>A0A3B3HWA9</accession>
<feature type="coiled-coil region" evidence="5">
    <location>
        <begin position="103"/>
        <end position="130"/>
    </location>
</feature>
<dbReference type="GO" id="GO:0007165">
    <property type="term" value="P:signal transduction"/>
    <property type="evidence" value="ECO:0007669"/>
    <property type="project" value="InterPro"/>
</dbReference>
<dbReference type="PANTHER" id="PTHR44981:SF1">
    <property type="entry name" value="A-KINASE ANCHOR PROTEIN 9"/>
    <property type="match status" value="1"/>
</dbReference>
<evidence type="ECO:0000313" key="9">
    <source>
        <dbReference type="Proteomes" id="UP000001038"/>
    </source>
</evidence>
<proteinExistence type="predicted"/>
<dbReference type="InterPro" id="IPR028745">
    <property type="entry name" value="AKAP9/Pericentrin"/>
</dbReference>
<evidence type="ECO:0000256" key="3">
    <source>
        <dbReference type="ARBA" id="ARBA00023054"/>
    </source>
</evidence>
<dbReference type="GeneTree" id="ENSGT00730000110871"/>
<dbReference type="GO" id="GO:0005813">
    <property type="term" value="C:centrosome"/>
    <property type="evidence" value="ECO:0007669"/>
    <property type="project" value="UniProtKB-SubCell"/>
</dbReference>
<keyword evidence="4" id="KW-0206">Cytoskeleton</keyword>
<comment type="subcellular location">
    <subcellularLocation>
        <location evidence="1">Cytoplasm</location>
        <location evidence="1">Cytoskeleton</location>
        <location evidence="1">Microtubule organizing center</location>
        <location evidence="1">Centrosome</location>
    </subcellularLocation>
</comment>
<evidence type="ECO:0000256" key="5">
    <source>
        <dbReference type="SAM" id="Coils"/>
    </source>
</evidence>
<keyword evidence="9" id="KW-1185">Reference proteome</keyword>
<reference evidence="8" key="3">
    <citation type="submission" date="2025-09" db="UniProtKB">
        <authorList>
            <consortium name="Ensembl"/>
        </authorList>
    </citation>
    <scope>IDENTIFICATION</scope>
    <source>
        <strain evidence="8">Hd-rR</strain>
    </source>
</reference>
<keyword evidence="6" id="KW-0732">Signal</keyword>
<dbReference type="InterPro" id="IPR000477">
    <property type="entry name" value="RT_dom"/>
</dbReference>
<evidence type="ECO:0000313" key="8">
    <source>
        <dbReference type="Ensembl" id="ENSORLP00000036119.1"/>
    </source>
</evidence>
<dbReference type="STRING" id="8090.ENSORLP00000036119"/>
<evidence type="ECO:0000256" key="4">
    <source>
        <dbReference type="ARBA" id="ARBA00023212"/>
    </source>
</evidence>